<dbReference type="InterPro" id="IPR046807">
    <property type="entry name" value="Tra1_central"/>
</dbReference>
<dbReference type="GO" id="GO:0000124">
    <property type="term" value="C:SAGA complex"/>
    <property type="evidence" value="ECO:0007669"/>
    <property type="project" value="TreeGrafter"/>
</dbReference>
<dbReference type="GO" id="GO:0035267">
    <property type="term" value="C:NuA4 histone acetyltransferase complex"/>
    <property type="evidence" value="ECO:0007669"/>
    <property type="project" value="TreeGrafter"/>
</dbReference>
<dbReference type="Pfam" id="PF00454">
    <property type="entry name" value="PI3_PI4_kinase"/>
    <property type="match status" value="1"/>
</dbReference>
<evidence type="ECO:0000259" key="3">
    <source>
        <dbReference type="PROSITE" id="PS50290"/>
    </source>
</evidence>
<dbReference type="SMART" id="SM00146">
    <property type="entry name" value="PI3Kc"/>
    <property type="match status" value="1"/>
</dbReference>
<feature type="domain" description="FATC" evidence="5">
    <location>
        <begin position="3894"/>
        <end position="3926"/>
    </location>
</feature>
<feature type="region of interest" description="Disordered" evidence="2">
    <location>
        <begin position="3285"/>
        <end position="3365"/>
    </location>
</feature>
<organism evidence="6 7">
    <name type="scientific">Mizuhopecten yessoensis</name>
    <name type="common">Japanese scallop</name>
    <name type="synonym">Patinopecten yessoensis</name>
    <dbReference type="NCBI Taxonomy" id="6573"/>
    <lineage>
        <taxon>Eukaryota</taxon>
        <taxon>Metazoa</taxon>
        <taxon>Spiralia</taxon>
        <taxon>Lophotrochozoa</taxon>
        <taxon>Mollusca</taxon>
        <taxon>Bivalvia</taxon>
        <taxon>Autobranchia</taxon>
        <taxon>Pteriomorphia</taxon>
        <taxon>Pectinida</taxon>
        <taxon>Pectinoidea</taxon>
        <taxon>Pectinidae</taxon>
        <taxon>Mizuhopecten</taxon>
    </lineage>
</organism>
<reference evidence="6 7" key="1">
    <citation type="journal article" date="2017" name="Nat. Ecol. Evol.">
        <title>Scallop genome provides insights into evolution of bilaterian karyotype and development.</title>
        <authorList>
            <person name="Wang S."/>
            <person name="Zhang J."/>
            <person name="Jiao W."/>
            <person name="Li J."/>
            <person name="Xun X."/>
            <person name="Sun Y."/>
            <person name="Guo X."/>
            <person name="Huan P."/>
            <person name="Dong B."/>
            <person name="Zhang L."/>
            <person name="Hu X."/>
            <person name="Sun X."/>
            <person name="Wang J."/>
            <person name="Zhao C."/>
            <person name="Wang Y."/>
            <person name="Wang D."/>
            <person name="Huang X."/>
            <person name="Wang R."/>
            <person name="Lv J."/>
            <person name="Li Y."/>
            <person name="Zhang Z."/>
            <person name="Liu B."/>
            <person name="Lu W."/>
            <person name="Hui Y."/>
            <person name="Liang J."/>
            <person name="Zhou Z."/>
            <person name="Hou R."/>
            <person name="Li X."/>
            <person name="Liu Y."/>
            <person name="Li H."/>
            <person name="Ning X."/>
            <person name="Lin Y."/>
            <person name="Zhao L."/>
            <person name="Xing Q."/>
            <person name="Dou J."/>
            <person name="Li Y."/>
            <person name="Mao J."/>
            <person name="Guo H."/>
            <person name="Dou H."/>
            <person name="Li T."/>
            <person name="Mu C."/>
            <person name="Jiang W."/>
            <person name="Fu Q."/>
            <person name="Fu X."/>
            <person name="Miao Y."/>
            <person name="Liu J."/>
            <person name="Yu Q."/>
            <person name="Li R."/>
            <person name="Liao H."/>
            <person name="Li X."/>
            <person name="Kong Y."/>
            <person name="Jiang Z."/>
            <person name="Chourrout D."/>
            <person name="Li R."/>
            <person name="Bao Z."/>
        </authorList>
    </citation>
    <scope>NUCLEOTIDE SEQUENCE [LARGE SCALE GENOMIC DNA]</scope>
    <source>
        <strain evidence="6 7">PY_sf001</strain>
    </source>
</reference>
<evidence type="ECO:0000259" key="4">
    <source>
        <dbReference type="PROSITE" id="PS51189"/>
    </source>
</evidence>
<dbReference type="Proteomes" id="UP000242188">
    <property type="component" value="Unassembled WGS sequence"/>
</dbReference>
<evidence type="ECO:0000313" key="6">
    <source>
        <dbReference type="EMBL" id="OWF49440.1"/>
    </source>
</evidence>
<feature type="compositionally biased region" description="Basic and acidic residues" evidence="2">
    <location>
        <begin position="547"/>
        <end position="562"/>
    </location>
</feature>
<dbReference type="InterPro" id="IPR014009">
    <property type="entry name" value="PIK_FAT"/>
</dbReference>
<dbReference type="CDD" id="cd05163">
    <property type="entry name" value="PIKK_TRRAP"/>
    <property type="match status" value="1"/>
</dbReference>
<sequence>MMVASPLSPHDASAQLTTFKSYVALIDDPTPGIVEKKLKAAQELSENFEVRGFWQSVVLSPQYPQFLADALRVFLKILEEGEPQFIAEQNMQQLRKLLLEIIHRIPSNDHLKKFVQQILSLMFKLLKIENEENVLVCLRIIIELHKQYRPQMNEEIKDFLTFVKSIYNAIPNHLPKIFEPHNQVKVKDVMEINVDALLQETFTVTTIMTDKKNADNQNISYNIIPRGILSLKVLAELPIIVVLMYQLYKQNVHQEVADFIPLIMNTIILQPSSVHRSSPSFNKEVYVDFIAAQIKTLSFLAYIIRFYQEQVQVHATPMMKGLLGLLTYCPQEVAHLRKDLLIAARHILATDLRNKFVHCIDKLFDENVLIGSGWTTYESLRPLAYSTLADLVHHVRQALPLNELSLAVNLFSKNVHDESLPSSIQTMSCKLLLNLVECIRAKSEQENGNGRELLMRMLEVFVLKFKTIAKIQLPQILQKCKQQPQVPNNNHQQPIDPKTPAADVKPTLELTKVAADGMKSGLDVSKPPGDSLKDDNKLPSQGLMSDSVKDKEDKPWAEKGPGENRFGVTPSQYTTYSVTDCRGLVKTLVCGVKTITWGIVSCKAAGVDATVMQSKQFLPKEALVYIRLVKYALQALDIYTINVSPSGQAVIRPAVVQSVRTKEEKEVLEHFAGVFTMMHTLTFKEIFAQTVEYMVDRIHNNYALQIVANSFLANPTTSATFATILVDYLLARLEEMGSTMDRSNLYLKLFKLVFGSVSLFAAENEKMLKPHLHTIVNRSMELAMSAKEPYNYFLLLRALFRSIGGGSHDLLYQEFLPLLPNLLQGLNSLQSGLHRQHMKDLFVELCLTVPVRLSSLLPYLPMLMDPLVSALNGSQTLVSQGLRTLELCVDNLQPDFLYDHIQPVRAELMQALWRTLRSPVDNVAHVAFRVLGKFGGGNRKMLREPQRLQYNDRETVGPCITIYFQDVKTPITLPVEKAIDAALTTLKCSTSDNFARRQAWELIKCFLVSVMNLEDDKQTLTNLFTHPSFTEKEIPLQTGPLYKNPDSHSRRVHEQALTGMFVAAAIKELRQTVLTFMACMVRHYTMISISQQCGPFPVGEKQNKLHGMDTQILIDALAVIMGHEEKELCKPGNLALILILDTATTILGSKEKACQLPMFDYLVERMCSLCYDRAWYAKCGGCLAIKFMYERMSLKWVLEHQFTFLKALLFVMMDLTKEVSSGAVDLAKYNLENMLIKCAQEIKPEEANEELLAVQKKSFNDVTHELVRQITSPNTTVREQAMHSLEVLAKTTKKTVTEIMEPQKQVLQDMIPPKKHLLRHQPANAQIGLMDGNTFCTTLGPRLFTIDLAVIEHNVFFNELLSLCEAEDAALQKLPCYKSVTDLVPLRKSALRALAACHYIQNQREKLFSVLDKALNSNSAELQRVAFDCMKKFISGCQIEIEIVYKKMRPLLSTLSDHSSLNSNVIQRLSYITQLFPNIFNEKFCEQLLKHLKKWLDVAATSQKPPQNKSNGQVIPQELKTCASIIDIFHMIPAASNKLIEPLIQITLLGEKTLFLEAGSPFRDPLINFLKRYPEVTVDLFLNETRLGDQQWTRLFHFVIAHKNGKQFREVLKNNATRLMNIFSIAQGATPTTTDVSVSSPAPSPTPGPNVELQFQIIKLISLLVRHEEQWLALHPVIVTSLLQLWKSEAFQERHNKLEAVEMVHWKEPALLVKCLLNYFRFHTNENELLFHILRCFTNRCVVQFQFVKDFLDNTVAATYSIEWKRSAFFKFVDIFHDTKWTQEIKAKILQHILIPCFHQVFEGGDGEKLIGGPPAPDQDNMENIISVFINKIIDPDNPFGTSDAVRILLLQLSSLLVEQASSHIHDAANKKQGNKLRRLMTFAWPCLLSKNCVDPATKYHGHLLLSHIIAKFAIHKRIVLQVFHSLLKAHAVEARTVVRQALEILTPAMPGRMEDGNGMLTHWTKKIIVEEGHTVAQLVHILQLVVRHYKVYYPVRHHLIPHMVNSLHKLGFTSSASIEHRKLAVDLAEVVIKWEMQRIKDDQDPSFVEPASQELSQALTQNLPVKRSTSVDSPQEAKRSRHSSGASTRSQSDLTKPIEKNYCDAVVNFLLRIACQVNETPGSPGEILSRRCVGLLKMALRPDIWPNTELKLVWFDKLLTTVENPLPNFNNICTALELLSFLLTILKKETILTSFKPLQRGIAACMTCPNTKVIRGVHSLLSRLMSFFPTEPVTSNVASKYEELECLYACVSKVVYEGLTNYEKASSGSPSQLFSTLMILKAACMHNHCYIDRLITTFMKVLHKMAREHLVPTSPESSPVASELMILSLDLVKNRVGVMSLEMRKSFIGQILVGLIEKTTDAKVMKAITKMVEDWVKTKTPIAINQSPSIREKAILLVKLMQHVEKRFPDEQELNAQFLELVNYIYRDESLSGTELTSKLESAFLGGLRCNQPTIRHKFVEVFENSIPRRMFDRLLYITCTQNWEAMGTHFWIKQCVELLLSVAMNGHSIQSSSSLNLLPSASSIVNLADSLDRAAFQTIMKMKEEPMDVESVDSNKEEEEIDMELSGVSSDENIQKEPPKKENQDPRQNINTLLQRQAKFLESCREVKTVSYLNALSQLCHTSTDLGHASWVDAFPRIWKILSDKQQQMLGGELIPFMCSGSHVIQKDCHPSSIHTFLEGLSHCVPPVHIRPCVLKYLGRTHNLWHRACLQLEQIAFENGPAVQVKNRLASEYEFEPVTSPQQETLDALCELYSLLKEEDMCAGLWQKRAKFAETNIALSYEQHGFFEQAQASYEQAMSKARSDHNSGPASPSVLPEYRLWEERWIRCSKELNQWDLLKEYAGAKGNTNPHLVLESAWRVPNWALMKDALAQVELSCPKEMAWKVNLYRGYIAICQPDDHHLNTVTMIERLVEVSSNLAIKEWRRLPSIVSHIHVPLLQAAQQIMELQEAAQINQGLQPANITRSSSLHDMKAIVKTWRNRLPMISDDLSHWSDIFTWRQHHYQFIVDHYDNHSQQDPQNSNHSMLGVHASAQAIIHFGKIARKHNLTGVCLDSLSRIHTIPSVPIVDCFQKIRQQVKCYLQMSGSMGKTELNEGLEVIESTNLKYFTKEFTAEFYALKGMFLAQVGRSDDANKAFSAAVQMHDTLVKAWALWGDYLETVFTREKRMNLGVSAITCFLHACRHQNESKSRKYLAKVLWLLTYDDEKTTLAEAVDKYCVGVPPIQWLPWIPQLLTCLVRNEGRLIINLLHQVGRMYPQAVYFPIRTLYLTLKIEQRERFKSGEFSLSQGRTTSGQTSTSVAASSTTSATTTTASNPPTPSAPATPGTPDSSGTDNSVQPTQQTSQSSSRQNSNAQGDAGPIRAPAPMWRCSKIMHIQRDCHPTILSSLEGIVDQMVWFRENWYEEVLRQLRQGLAKCYAVAFENRGAVADATITPHTLNFMKKLVSTFGVGIENVSSVTTTFSSAASESLARRAQATAQDPVFQKMKSQFTTDFDFSVPGSTKLHNLISKLKKWIKILEAKTKLLPKSFLIEEKCRFLSNFSQHTAEVELPGEFLLPKHSHYYVRIARFMPRVEIVQKHNTAARRLYIRGHNGKVYPYLVVNDACLTESRREERVLQLLRMLNHFLTKQKETCRRLLYFTIPRVVAISPQMRLVEDNPASISLLDVYKQRCAKRGIEHDAPIARYYERLATVQARGAQASHQVLRDVLKEVQTNMVPRGLLKEWALHTFLTATDYWTFRKTMTIQLALMGFAEYVLHLTRMNPDMMYLHQDCGYLNISYFKFDIDDQSGDLDANRPVPFRLSPNIADFLTTTSVTGPLTASMVAAARCLVQPQYKLPSFLRTILRDEYITWHKKKQEETTPGSDPSDMDGEQLIVMVSKAVQAITTRLQNLAKFDGAESSVSTLVAAANSHDNLCRMDPAWHPWL</sequence>
<feature type="compositionally biased region" description="Low complexity" evidence="2">
    <location>
        <begin position="3324"/>
        <end position="3356"/>
    </location>
</feature>
<feature type="region of interest" description="Disordered" evidence="2">
    <location>
        <begin position="2064"/>
        <end position="2094"/>
    </location>
</feature>
<accession>A0A210QL40</accession>
<feature type="region of interest" description="Disordered" evidence="2">
    <location>
        <begin position="482"/>
        <end position="502"/>
    </location>
</feature>
<protein>
    <submittedName>
        <fullName evidence="6">Transformation/transcription domain-associated protein</fullName>
    </submittedName>
</protein>
<comment type="similarity">
    <text evidence="1">Belongs to the PI3/PI4-kinase family. TRA1 subfamily.</text>
</comment>
<dbReference type="GO" id="GO:0006281">
    <property type="term" value="P:DNA repair"/>
    <property type="evidence" value="ECO:0007669"/>
    <property type="project" value="TreeGrafter"/>
</dbReference>
<dbReference type="PANTHER" id="PTHR11139">
    <property type="entry name" value="ATAXIA TELANGIECTASIA MUTATED ATM -RELATED"/>
    <property type="match status" value="1"/>
</dbReference>
<dbReference type="InterPro" id="IPR011989">
    <property type="entry name" value="ARM-like"/>
</dbReference>
<feature type="compositionally biased region" description="Low complexity" evidence="2">
    <location>
        <begin position="482"/>
        <end position="494"/>
    </location>
</feature>
<dbReference type="OrthoDB" id="5570127at2759"/>
<dbReference type="GO" id="GO:0005634">
    <property type="term" value="C:nucleus"/>
    <property type="evidence" value="ECO:0007669"/>
    <property type="project" value="TreeGrafter"/>
</dbReference>
<dbReference type="Gene3D" id="1.25.10.10">
    <property type="entry name" value="Leucine-rich Repeat Variant"/>
    <property type="match status" value="2"/>
</dbReference>
<evidence type="ECO:0000313" key="7">
    <source>
        <dbReference type="Proteomes" id="UP000242188"/>
    </source>
</evidence>
<dbReference type="InterPro" id="IPR000403">
    <property type="entry name" value="PI3/4_kinase_cat_dom"/>
</dbReference>
<feature type="compositionally biased region" description="Acidic residues" evidence="2">
    <location>
        <begin position="2549"/>
        <end position="2565"/>
    </location>
</feature>
<dbReference type="SUPFAM" id="SSF48452">
    <property type="entry name" value="TPR-like"/>
    <property type="match status" value="1"/>
</dbReference>
<evidence type="ECO:0000256" key="1">
    <source>
        <dbReference type="ARBA" id="ARBA00007234"/>
    </source>
</evidence>
<dbReference type="SUPFAM" id="SSF48371">
    <property type="entry name" value="ARM repeat"/>
    <property type="match status" value="3"/>
</dbReference>
<evidence type="ECO:0000259" key="5">
    <source>
        <dbReference type="PROSITE" id="PS51190"/>
    </source>
</evidence>
<dbReference type="GO" id="GO:0004672">
    <property type="term" value="F:protein kinase activity"/>
    <property type="evidence" value="ECO:0007669"/>
    <property type="project" value="UniProtKB-ARBA"/>
</dbReference>
<dbReference type="InterPro" id="IPR046805">
    <property type="entry name" value="Tra1_ring"/>
</dbReference>
<proteinExistence type="inferred from homology"/>
<dbReference type="InterPro" id="IPR016024">
    <property type="entry name" value="ARM-type_fold"/>
</dbReference>
<dbReference type="STRING" id="6573.A0A210QL40"/>
<feature type="region of interest" description="Disordered" evidence="2">
    <location>
        <begin position="2548"/>
        <end position="2591"/>
    </location>
</feature>
<dbReference type="EMBL" id="NEDP02003109">
    <property type="protein sequence ID" value="OWF49440.1"/>
    <property type="molecule type" value="Genomic_DNA"/>
</dbReference>
<comment type="caution">
    <text evidence="6">The sequence shown here is derived from an EMBL/GenBank/DDBJ whole genome shotgun (WGS) entry which is preliminary data.</text>
</comment>
<dbReference type="PROSITE" id="PS51189">
    <property type="entry name" value="FAT"/>
    <property type="match status" value="1"/>
</dbReference>
<feature type="domain" description="PI3K/PI4K catalytic" evidence="3">
    <location>
        <begin position="3571"/>
        <end position="3907"/>
    </location>
</feature>
<evidence type="ECO:0000256" key="2">
    <source>
        <dbReference type="SAM" id="MobiDB-lite"/>
    </source>
</evidence>
<dbReference type="InterPro" id="IPR003152">
    <property type="entry name" value="FATC_dom"/>
</dbReference>
<dbReference type="InterPro" id="IPR050517">
    <property type="entry name" value="DDR_Repair_Kinase"/>
</dbReference>
<dbReference type="Pfam" id="PF02259">
    <property type="entry name" value="FAT"/>
    <property type="match status" value="1"/>
</dbReference>
<feature type="domain" description="FAT" evidence="4">
    <location>
        <begin position="2696"/>
        <end position="3271"/>
    </location>
</feature>
<name>A0A210QL40_MIZYE</name>
<dbReference type="InterPro" id="IPR011009">
    <property type="entry name" value="Kinase-like_dom_sf"/>
</dbReference>
<gene>
    <name evidence="6" type="ORF">KP79_PYT19465</name>
</gene>
<dbReference type="PROSITE" id="PS50290">
    <property type="entry name" value="PI3_4_KINASE_3"/>
    <property type="match status" value="1"/>
</dbReference>
<feature type="compositionally biased region" description="Low complexity" evidence="2">
    <location>
        <begin position="3288"/>
        <end position="3316"/>
    </location>
</feature>
<dbReference type="SUPFAM" id="SSF56112">
    <property type="entry name" value="Protein kinase-like (PK-like)"/>
    <property type="match status" value="1"/>
</dbReference>
<dbReference type="SMART" id="SM01343">
    <property type="entry name" value="FATC"/>
    <property type="match status" value="1"/>
</dbReference>
<dbReference type="GO" id="GO:0006355">
    <property type="term" value="P:regulation of DNA-templated transcription"/>
    <property type="evidence" value="ECO:0007669"/>
    <property type="project" value="TreeGrafter"/>
</dbReference>
<dbReference type="Pfam" id="PF20206">
    <property type="entry name" value="Tra1_ring"/>
    <property type="match status" value="1"/>
</dbReference>
<dbReference type="PANTHER" id="PTHR11139:SF1">
    <property type="entry name" value="TRANSFORMATION_TRANSCRIPTION DOMAIN-ASSOCIATED PROTEIN"/>
    <property type="match status" value="1"/>
</dbReference>
<dbReference type="PROSITE" id="PS51190">
    <property type="entry name" value="FATC"/>
    <property type="match status" value="1"/>
</dbReference>
<dbReference type="InterPro" id="IPR003151">
    <property type="entry name" value="PIK-rel_kinase_FAT"/>
</dbReference>
<dbReference type="Pfam" id="PF20175">
    <property type="entry name" value="Tra1_central"/>
    <property type="match status" value="1"/>
</dbReference>
<feature type="compositionally biased region" description="Polar residues" evidence="2">
    <location>
        <begin position="2084"/>
        <end position="2094"/>
    </location>
</feature>
<feature type="compositionally biased region" description="Basic and acidic residues" evidence="2">
    <location>
        <begin position="2575"/>
        <end position="2587"/>
    </location>
</feature>
<dbReference type="InterPro" id="IPR011990">
    <property type="entry name" value="TPR-like_helical_dom_sf"/>
</dbReference>
<keyword evidence="7" id="KW-1185">Reference proteome</keyword>
<feature type="compositionally biased region" description="Polar residues" evidence="2">
    <location>
        <begin position="2064"/>
        <end position="2074"/>
    </location>
</feature>
<feature type="region of interest" description="Disordered" evidence="2">
    <location>
        <begin position="519"/>
        <end position="564"/>
    </location>
</feature>